<name>A0AAJ6W0T6_9ACAR</name>
<dbReference type="PANTHER" id="PTHR46063:SF1">
    <property type="entry name" value="KELCH DOMAIN-CONTAINING PROTEIN 4"/>
    <property type="match status" value="1"/>
</dbReference>
<dbReference type="InterPro" id="IPR015915">
    <property type="entry name" value="Kelch-typ_b-propeller"/>
</dbReference>
<evidence type="ECO:0000313" key="2">
    <source>
        <dbReference type="Proteomes" id="UP000694867"/>
    </source>
</evidence>
<dbReference type="AlphaFoldDB" id="A0AAJ6W0T6"/>
<feature type="region of interest" description="Disordered" evidence="1">
    <location>
        <begin position="473"/>
        <end position="496"/>
    </location>
</feature>
<proteinExistence type="predicted"/>
<evidence type="ECO:0000313" key="3">
    <source>
        <dbReference type="RefSeq" id="XP_003748307.1"/>
    </source>
</evidence>
<feature type="compositionally biased region" description="Acidic residues" evidence="1">
    <location>
        <begin position="473"/>
        <end position="487"/>
    </location>
</feature>
<reference evidence="3" key="1">
    <citation type="submission" date="2025-08" db="UniProtKB">
        <authorList>
            <consortium name="RefSeq"/>
        </authorList>
    </citation>
    <scope>IDENTIFICATION</scope>
</reference>
<protein>
    <submittedName>
        <fullName evidence="3">Kelch domain-containing protein 4</fullName>
    </submittedName>
</protein>
<sequence length="496" mass="55444">MGKKDNKKKGKGAEKTALKTAKKAQSKLNKSLVAKGEDNIEALIASFVENDRKKERVAEDLVDPPSARSGCSLVASPDKDLLYLFGGSYFNGQKTFMYNELYTYNIKKNSWLKLCTPLAPPPRCSQQAVIVAQGGGQIWVFGGEFASPTQSQFYHYKDLWCYHIQEKRWEKVDAPGGPSSRSGHRMVTNGKEIFVFGGFHETISDARYFNDVYRFTIADRIWTKIEPINQGPTPRSGVQLSMTDNRILLYGGYAKEKNGKNAERGVTCTDMFYLAEDKSGKWKWSPVKQGGSKPSPRSGMSIVTGTTNKAYLFGGVCDDEDEETIKSSCMNDFYLLETDKGLWKHLELRQERPKETENLVDSSMENLQIEDTVEEVKTDGIFTVKISSAPTTSSGDVQDSAGARPGVEKKFVPHPRMSTCLAIKHGILFLYGGIFESGDKQYTLRDMYCIDLHKMDQWKPLIELNAKELEWFDSDSGSDDSDDEDMVDSGSDGGSD</sequence>
<dbReference type="SUPFAM" id="SSF117281">
    <property type="entry name" value="Kelch motif"/>
    <property type="match status" value="1"/>
</dbReference>
<dbReference type="KEGG" id="goe:100898765"/>
<dbReference type="InterPro" id="IPR052588">
    <property type="entry name" value="Kelch_domain_protein"/>
</dbReference>
<dbReference type="RefSeq" id="XP_003748307.1">
    <property type="nucleotide sequence ID" value="XM_003748259.1"/>
</dbReference>
<gene>
    <name evidence="3" type="primary">LOC100898765</name>
</gene>
<feature type="region of interest" description="Disordered" evidence="1">
    <location>
        <begin position="390"/>
        <end position="409"/>
    </location>
</feature>
<dbReference type="Gene3D" id="2.120.10.80">
    <property type="entry name" value="Kelch-type beta propeller"/>
    <property type="match status" value="1"/>
</dbReference>
<dbReference type="Proteomes" id="UP000694867">
    <property type="component" value="Unplaced"/>
</dbReference>
<dbReference type="GeneID" id="100898765"/>
<feature type="compositionally biased region" description="Basic residues" evidence="1">
    <location>
        <begin position="1"/>
        <end position="10"/>
    </location>
</feature>
<evidence type="ECO:0000256" key="1">
    <source>
        <dbReference type="SAM" id="MobiDB-lite"/>
    </source>
</evidence>
<feature type="region of interest" description="Disordered" evidence="1">
    <location>
        <begin position="1"/>
        <end position="24"/>
    </location>
</feature>
<dbReference type="PANTHER" id="PTHR46063">
    <property type="entry name" value="KELCH DOMAIN-CONTAINING PROTEIN"/>
    <property type="match status" value="1"/>
</dbReference>
<organism evidence="2 3">
    <name type="scientific">Galendromus occidentalis</name>
    <name type="common">western predatory mite</name>
    <dbReference type="NCBI Taxonomy" id="34638"/>
    <lineage>
        <taxon>Eukaryota</taxon>
        <taxon>Metazoa</taxon>
        <taxon>Ecdysozoa</taxon>
        <taxon>Arthropoda</taxon>
        <taxon>Chelicerata</taxon>
        <taxon>Arachnida</taxon>
        <taxon>Acari</taxon>
        <taxon>Parasitiformes</taxon>
        <taxon>Mesostigmata</taxon>
        <taxon>Gamasina</taxon>
        <taxon>Phytoseioidea</taxon>
        <taxon>Phytoseiidae</taxon>
        <taxon>Typhlodrominae</taxon>
        <taxon>Galendromus</taxon>
    </lineage>
</organism>
<keyword evidence="2" id="KW-1185">Reference proteome</keyword>
<accession>A0AAJ6W0T6</accession>
<dbReference type="Pfam" id="PF24681">
    <property type="entry name" value="Kelch_KLHDC2_KLHL20_DRC7"/>
    <property type="match status" value="1"/>
</dbReference>